<gene>
    <name evidence="9" type="ORF">SERLADRAFT_440192</name>
</gene>
<feature type="active site" evidence="6">
    <location>
        <position position="188"/>
    </location>
</feature>
<dbReference type="InterPro" id="IPR011650">
    <property type="entry name" value="Peptidase_M20_dimer"/>
</dbReference>
<reference evidence="9" key="1">
    <citation type="submission" date="2011-04" db="EMBL/GenBank/DDBJ databases">
        <title>Evolution of plant cell wall degrading machinery underlies the functional diversity of forest fungi.</title>
        <authorList>
            <consortium name="US DOE Joint Genome Institute (JGI-PGF)"/>
            <person name="Eastwood D.C."/>
            <person name="Floudas D."/>
            <person name="Binder M."/>
            <person name="Majcherczyk A."/>
            <person name="Schneider P."/>
            <person name="Aerts A."/>
            <person name="Asiegbu F.O."/>
            <person name="Baker S.E."/>
            <person name="Barry K."/>
            <person name="Bendiksby M."/>
            <person name="Blumentritt M."/>
            <person name="Coutinho P.M."/>
            <person name="Cullen D."/>
            <person name="Cullen D."/>
            <person name="Gathman A."/>
            <person name="Goodell B."/>
            <person name="Henrissat B."/>
            <person name="Ihrmark K."/>
            <person name="Kauserud H."/>
            <person name="Kohler A."/>
            <person name="LaButti K."/>
            <person name="Lapidus A."/>
            <person name="Lavin J.L."/>
            <person name="Lee Y.-H."/>
            <person name="Lindquist E."/>
            <person name="Lilly W."/>
            <person name="Lucas S."/>
            <person name="Morin E."/>
            <person name="Murat C."/>
            <person name="Oguiza J.A."/>
            <person name="Park J."/>
            <person name="Pisabarro A.G."/>
            <person name="Riley R."/>
            <person name="Rosling A."/>
            <person name="Salamov A."/>
            <person name="Schmidt O."/>
            <person name="Schmutz J."/>
            <person name="Skrede I."/>
            <person name="Stenlid J."/>
            <person name="Wiebenga A."/>
            <person name="Xie X."/>
            <person name="Kues U."/>
            <person name="Hibbett D.S."/>
            <person name="Hoffmeister D."/>
            <person name="Hogberg N."/>
            <person name="Martin F."/>
            <person name="Grigoriev I.V."/>
            <person name="Watkinson S.C."/>
        </authorList>
    </citation>
    <scope>NUCLEOTIDE SEQUENCE</scope>
    <source>
        <strain evidence="9">S7.9</strain>
    </source>
</reference>
<evidence type="ECO:0000256" key="6">
    <source>
        <dbReference type="PIRSR" id="PIRSR037217-1"/>
    </source>
</evidence>
<dbReference type="OrthoDB" id="3064516at2759"/>
<dbReference type="Pfam" id="PF07687">
    <property type="entry name" value="M20_dimer"/>
    <property type="match status" value="1"/>
</dbReference>
<keyword evidence="2" id="KW-0645">Protease</keyword>
<dbReference type="EMBL" id="GL945437">
    <property type="protein sequence ID" value="EGO22175.1"/>
    <property type="molecule type" value="Genomic_DNA"/>
</dbReference>
<dbReference type="SUPFAM" id="SSF53187">
    <property type="entry name" value="Zn-dependent exopeptidases"/>
    <property type="match status" value="1"/>
</dbReference>
<accession>F8P3S6</accession>
<dbReference type="GeneID" id="18815329"/>
<name>F8P3S6_SERL9</name>
<evidence type="ECO:0000256" key="7">
    <source>
        <dbReference type="PIRSR" id="PIRSR037217-2"/>
    </source>
</evidence>
<evidence type="ECO:0000256" key="5">
    <source>
        <dbReference type="ARBA" id="ARBA00022833"/>
    </source>
</evidence>
<evidence type="ECO:0000256" key="4">
    <source>
        <dbReference type="ARBA" id="ARBA00022801"/>
    </source>
</evidence>
<dbReference type="PANTHER" id="PTHR45962">
    <property type="entry name" value="N-FATTY-ACYL-AMINO ACID SYNTHASE/HYDROLASE PM20D1"/>
    <property type="match status" value="1"/>
</dbReference>
<dbReference type="PIRSF" id="PIRSF037217">
    <property type="entry name" value="Carboxypeptidase_S"/>
    <property type="match status" value="1"/>
</dbReference>
<evidence type="ECO:0000256" key="3">
    <source>
        <dbReference type="ARBA" id="ARBA00022723"/>
    </source>
</evidence>
<dbReference type="GO" id="GO:0000328">
    <property type="term" value="C:fungal-type vacuole lumen"/>
    <property type="evidence" value="ECO:0007669"/>
    <property type="project" value="TreeGrafter"/>
</dbReference>
<dbReference type="Pfam" id="PF01546">
    <property type="entry name" value="Peptidase_M20"/>
    <property type="match status" value="1"/>
</dbReference>
<keyword evidence="3 7" id="KW-0479">Metal-binding</keyword>
<dbReference type="Gene3D" id="3.40.630.10">
    <property type="entry name" value="Zn peptidases"/>
    <property type="match status" value="1"/>
</dbReference>
<dbReference type="InterPro" id="IPR047177">
    <property type="entry name" value="Pept_M20A"/>
</dbReference>
<dbReference type="Proteomes" id="UP000008064">
    <property type="component" value="Unassembled WGS sequence"/>
</dbReference>
<dbReference type="InterPro" id="IPR017141">
    <property type="entry name" value="Pept_M20_carboxypep"/>
</dbReference>
<dbReference type="CDD" id="cd05674">
    <property type="entry name" value="M20_yscS"/>
    <property type="match status" value="1"/>
</dbReference>
<feature type="domain" description="Peptidase M20 dimerisation" evidence="8">
    <location>
        <begin position="304"/>
        <end position="457"/>
    </location>
</feature>
<dbReference type="InterPro" id="IPR001261">
    <property type="entry name" value="ArgE/DapE_CS"/>
</dbReference>
<dbReference type="RefSeq" id="XP_007320713.1">
    <property type="nucleotide sequence ID" value="XM_007320651.1"/>
</dbReference>
<proteinExistence type="inferred from homology"/>
<dbReference type="HOGENOM" id="CLU_021802_11_0_1"/>
<feature type="binding site" evidence="7">
    <location>
        <position position="256"/>
    </location>
    <ligand>
        <name>Zn(2+)</name>
        <dbReference type="ChEBI" id="CHEBI:29105"/>
        <label>1</label>
    </ligand>
</feature>
<dbReference type="PANTHER" id="PTHR45962:SF1">
    <property type="entry name" value="N-FATTY-ACYL-AMINO ACID SYNTHASE_HYDROLASE PM20D1"/>
    <property type="match status" value="1"/>
</dbReference>
<feature type="binding site" evidence="7">
    <location>
        <position position="221"/>
    </location>
    <ligand>
        <name>Zn(2+)</name>
        <dbReference type="ChEBI" id="CHEBI:29105"/>
        <label>2</label>
    </ligand>
</feature>
<dbReference type="SUPFAM" id="SSF55031">
    <property type="entry name" value="Bacterial exopeptidase dimerisation domain"/>
    <property type="match status" value="1"/>
</dbReference>
<dbReference type="InterPro" id="IPR002933">
    <property type="entry name" value="Peptidase_M20"/>
</dbReference>
<dbReference type="Gene3D" id="1.10.150.900">
    <property type="match status" value="1"/>
</dbReference>
<keyword evidence="4" id="KW-0378">Hydrolase</keyword>
<dbReference type="PROSITE" id="PS00758">
    <property type="entry name" value="ARGE_DAPE_CPG2_1"/>
    <property type="match status" value="1"/>
</dbReference>
<dbReference type="GO" id="GO:0046872">
    <property type="term" value="F:metal ion binding"/>
    <property type="evidence" value="ECO:0007669"/>
    <property type="project" value="UniProtKB-KW"/>
</dbReference>
<feature type="binding site" evidence="7">
    <location>
        <position position="221"/>
    </location>
    <ligand>
        <name>Zn(2+)</name>
        <dbReference type="ChEBI" id="CHEBI:29105"/>
        <label>1</label>
    </ligand>
</feature>
<feature type="binding site" evidence="7">
    <location>
        <position position="566"/>
    </location>
    <ligand>
        <name>Zn(2+)</name>
        <dbReference type="ChEBI" id="CHEBI:29105"/>
        <label>1</label>
    </ligand>
</feature>
<dbReference type="GO" id="GO:0004181">
    <property type="term" value="F:metallocarboxypeptidase activity"/>
    <property type="evidence" value="ECO:0007669"/>
    <property type="project" value="InterPro"/>
</dbReference>
<dbReference type="GO" id="GO:0051603">
    <property type="term" value="P:proteolysis involved in protein catabolic process"/>
    <property type="evidence" value="ECO:0007669"/>
    <property type="project" value="TreeGrafter"/>
</dbReference>
<organism>
    <name type="scientific">Serpula lacrymans var. lacrymans (strain S7.9)</name>
    <name type="common">Dry rot fungus</name>
    <dbReference type="NCBI Taxonomy" id="578457"/>
    <lineage>
        <taxon>Eukaryota</taxon>
        <taxon>Fungi</taxon>
        <taxon>Dikarya</taxon>
        <taxon>Basidiomycota</taxon>
        <taxon>Agaricomycotina</taxon>
        <taxon>Agaricomycetes</taxon>
        <taxon>Agaricomycetidae</taxon>
        <taxon>Boletales</taxon>
        <taxon>Coniophorineae</taxon>
        <taxon>Serpulaceae</taxon>
        <taxon>Serpula</taxon>
    </lineage>
</organism>
<protein>
    <recommendedName>
        <fullName evidence="8">Peptidase M20 dimerisation domain-containing protein</fullName>
    </recommendedName>
</protein>
<dbReference type="InterPro" id="IPR036264">
    <property type="entry name" value="Bact_exopeptidase_dim_dom"/>
</dbReference>
<dbReference type="Gene3D" id="3.30.70.360">
    <property type="match status" value="1"/>
</dbReference>
<comment type="similarity">
    <text evidence="1">Belongs to the peptidase M20A family.</text>
</comment>
<sequence length="597" mass="64837">MPLSKTQLSDLPDPCQHAPFTRKSSSLRTAILTVISASSLLSLVHREPGGLPSFFSSRHCNDNPSILGALPPNVNSSACPQFEALYPAKHVLLDAELESLYATEDFKLKTYKSFSGAIQIPTESYDDNGPVGEDPRWETFQVLHSYFQSTFPLVYENLKVTKVNTYGLVFHWQGSTNAKPILITAHQDVVPVDPTTIDQWEHEPYSGLYDGTWIWGRGSSDDKSDLIEQLITIDSLLSKGFAPARTVVLASGFDEESKGTEGAGHIAGYLETTYGRDGFAMLVDEGGSNDIPFGGGVMFSSPDISEKGYLDVKVEVSTSGGHSSVPPPHTGIGILSRLVTEIEDHPHESQLLRSGTPFASIQCTSTYGPTYPNDIRRLAKEALSDDAALKQLEEELLAASPLYSAMFGTTQAVDVIEGGVKVNALPERTSAIVNHRIAEHSSVAELQEHLVDVLSPTVRKFNMTLNAFGHIAIRGNEKAGVVTLSDAFNTALDPSPVTPLEYGPYSLLSGTIKATIGSSTFYNTTGVVIAPSLSLGNTDTRFYWNLTRHIFRYSPGAATDVYAGIHTINEARRAESVIEGIRFFTKLILNSDESLSL</sequence>
<feature type="binding site" evidence="7">
    <location>
        <position position="284"/>
    </location>
    <ligand>
        <name>Zn(2+)</name>
        <dbReference type="ChEBI" id="CHEBI:29105"/>
        <label>2</label>
    </ligand>
</feature>
<feature type="active site" description="Proton acceptor" evidence="6">
    <location>
        <position position="255"/>
    </location>
</feature>
<keyword evidence="5 7" id="KW-0862">Zinc</keyword>
<evidence type="ECO:0000256" key="2">
    <source>
        <dbReference type="ARBA" id="ARBA00022670"/>
    </source>
</evidence>
<evidence type="ECO:0000259" key="8">
    <source>
        <dbReference type="Pfam" id="PF07687"/>
    </source>
</evidence>
<evidence type="ECO:0000256" key="1">
    <source>
        <dbReference type="ARBA" id="ARBA00006247"/>
    </source>
</evidence>
<evidence type="ECO:0000313" key="9">
    <source>
        <dbReference type="EMBL" id="EGO22175.1"/>
    </source>
</evidence>
<dbReference type="KEGG" id="sla:SERLADRAFT_440192"/>
<feature type="binding site" evidence="7">
    <location>
        <position position="186"/>
    </location>
    <ligand>
        <name>Zn(2+)</name>
        <dbReference type="ChEBI" id="CHEBI:29105"/>
        <label>2</label>
    </ligand>
</feature>
<dbReference type="AlphaFoldDB" id="F8P3S6"/>